<evidence type="ECO:0000313" key="2">
    <source>
        <dbReference type="Proteomes" id="UP000242770"/>
    </source>
</evidence>
<proteinExistence type="predicted"/>
<accession>A0A0F7S6V6</accession>
<dbReference type="AlphaFoldDB" id="A0A0F7S6V6"/>
<evidence type="ECO:0000313" key="1">
    <source>
        <dbReference type="EMBL" id="CDW95501.1"/>
    </source>
</evidence>
<dbReference type="EMBL" id="CCFA01000398">
    <property type="protein sequence ID" value="CDW95501.1"/>
    <property type="molecule type" value="Genomic_DNA"/>
</dbReference>
<gene>
    <name evidence="1" type="primary">SSCI07700.1</name>
</gene>
<dbReference type="Proteomes" id="UP000242770">
    <property type="component" value="Unassembled WGS sequence"/>
</dbReference>
<organism evidence="1 2">
    <name type="scientific">Sporisorium scitamineum</name>
    <dbReference type="NCBI Taxonomy" id="49012"/>
    <lineage>
        <taxon>Eukaryota</taxon>
        <taxon>Fungi</taxon>
        <taxon>Dikarya</taxon>
        <taxon>Basidiomycota</taxon>
        <taxon>Ustilaginomycotina</taxon>
        <taxon>Ustilaginomycetes</taxon>
        <taxon>Ustilaginales</taxon>
        <taxon>Ustilaginaceae</taxon>
        <taxon>Sporisorium</taxon>
    </lineage>
</organism>
<name>A0A0F7S6V6_9BASI</name>
<feature type="non-terminal residue" evidence="1">
    <location>
        <position position="159"/>
    </location>
</feature>
<sequence>MPSGTRITIKAEWQSVPVLLWDRSTEYLNNGQDTSRGSHEAWLVTMSHFKSSVYLKRIAEHLGWDNLVCRLAETTYTAQHVPLDQVQFLPGADPSKAERSSAALARAGISHGIETQEVSQRLLARPQVAKRMDQINRLRDSISSDTFVASRIAGKTVTE</sequence>
<reference evidence="2" key="1">
    <citation type="submission" date="2014-06" db="EMBL/GenBank/DDBJ databases">
        <authorList>
            <person name="Berkman P.J."/>
        </authorList>
    </citation>
    <scope>NUCLEOTIDE SEQUENCE [LARGE SCALE GENOMIC DNA]</scope>
</reference>
<keyword evidence="2" id="KW-1185">Reference proteome</keyword>
<protein>
    <submittedName>
        <fullName evidence="1">Uncharacterized protein</fullName>
    </submittedName>
</protein>